<evidence type="ECO:0000313" key="2">
    <source>
        <dbReference type="EMBL" id="GFU32297.1"/>
    </source>
</evidence>
<feature type="non-terminal residue" evidence="2">
    <location>
        <position position="49"/>
    </location>
</feature>
<reference evidence="2" key="1">
    <citation type="submission" date="2020-08" db="EMBL/GenBank/DDBJ databases">
        <title>Multicomponent nature underlies the extraordinary mechanical properties of spider dragline silk.</title>
        <authorList>
            <person name="Kono N."/>
            <person name="Nakamura H."/>
            <person name="Mori M."/>
            <person name="Yoshida Y."/>
            <person name="Ohtoshi R."/>
            <person name="Malay A.D."/>
            <person name="Moran D.A.P."/>
            <person name="Tomita M."/>
            <person name="Numata K."/>
            <person name="Arakawa K."/>
        </authorList>
    </citation>
    <scope>NUCLEOTIDE SEQUENCE</scope>
</reference>
<accession>A0A8X6UMS0</accession>
<organism evidence="2 3">
    <name type="scientific">Nephila pilipes</name>
    <name type="common">Giant wood spider</name>
    <name type="synonym">Nephila maculata</name>
    <dbReference type="NCBI Taxonomy" id="299642"/>
    <lineage>
        <taxon>Eukaryota</taxon>
        <taxon>Metazoa</taxon>
        <taxon>Ecdysozoa</taxon>
        <taxon>Arthropoda</taxon>
        <taxon>Chelicerata</taxon>
        <taxon>Arachnida</taxon>
        <taxon>Araneae</taxon>
        <taxon>Araneomorphae</taxon>
        <taxon>Entelegynae</taxon>
        <taxon>Araneoidea</taxon>
        <taxon>Nephilidae</taxon>
        <taxon>Nephila</taxon>
    </lineage>
</organism>
<dbReference type="AlphaFoldDB" id="A0A8X6UMS0"/>
<comment type="caution">
    <text evidence="2">The sequence shown here is derived from an EMBL/GenBank/DDBJ whole genome shotgun (WGS) entry which is preliminary data.</text>
</comment>
<keyword evidence="3" id="KW-1185">Reference proteome</keyword>
<feature type="region of interest" description="Disordered" evidence="1">
    <location>
        <begin position="24"/>
        <end position="49"/>
    </location>
</feature>
<protein>
    <submittedName>
        <fullName evidence="2">Uncharacterized protein</fullName>
    </submittedName>
</protein>
<sequence>MVLKPTRKDWCFLQWLKQFMAVTNGDETSEGGEESMGKQNPPLSGSGDE</sequence>
<dbReference type="EMBL" id="BMAW01083128">
    <property type="protein sequence ID" value="GFU32297.1"/>
    <property type="molecule type" value="Genomic_DNA"/>
</dbReference>
<evidence type="ECO:0000256" key="1">
    <source>
        <dbReference type="SAM" id="MobiDB-lite"/>
    </source>
</evidence>
<proteinExistence type="predicted"/>
<evidence type="ECO:0000313" key="3">
    <source>
        <dbReference type="Proteomes" id="UP000887013"/>
    </source>
</evidence>
<gene>
    <name evidence="2" type="ORF">NPIL_233011</name>
</gene>
<dbReference type="Proteomes" id="UP000887013">
    <property type="component" value="Unassembled WGS sequence"/>
</dbReference>
<name>A0A8X6UMS0_NEPPI</name>